<evidence type="ECO:0000313" key="5">
    <source>
        <dbReference type="EMBL" id="MBZ6066982.1"/>
    </source>
</evidence>
<evidence type="ECO:0000313" key="6">
    <source>
        <dbReference type="Proteomes" id="UP000774958"/>
    </source>
</evidence>
<reference evidence="5 6" key="1">
    <citation type="submission" date="2021-09" db="EMBL/GenBank/DDBJ databases">
        <title>Aeromonas schubertii isolated from Asian sea bass.</title>
        <authorList>
            <person name="Pinpimai K."/>
        </authorList>
    </citation>
    <scope>NUCLEOTIDE SEQUENCE [LARGE SCALE GENOMIC DNA]</scope>
    <source>
        <strain evidence="5 6">CHULA2021a</strain>
    </source>
</reference>
<keyword evidence="6" id="KW-1185">Reference proteome</keyword>
<feature type="domain" description="Nudix hydrolase" evidence="4">
    <location>
        <begin position="3"/>
        <end position="133"/>
    </location>
</feature>
<organism evidence="5 6">
    <name type="scientific">Aeromonas schubertii</name>
    <dbReference type="NCBI Taxonomy" id="652"/>
    <lineage>
        <taxon>Bacteria</taxon>
        <taxon>Pseudomonadati</taxon>
        <taxon>Pseudomonadota</taxon>
        <taxon>Gammaproteobacteria</taxon>
        <taxon>Aeromonadales</taxon>
        <taxon>Aeromonadaceae</taxon>
        <taxon>Aeromonas</taxon>
    </lineage>
</organism>
<dbReference type="EMBL" id="JAIRBT010000015">
    <property type="protein sequence ID" value="MBZ6066982.1"/>
    <property type="molecule type" value="Genomic_DNA"/>
</dbReference>
<sequence length="140" mass="15508">MEYPRVGVGVILESPSGQILMGRRKGSHAPYWSIPGGHLECGETFETAALRETEEETGLRIEAPRVVALTNNLETWRESGLHYISVILHARVDGEPELREPDKCEGWCWCDPRALPEPLFDACRQGVAAWLAGAHYLPGA</sequence>
<dbReference type="PANTHER" id="PTHR16099:SF5">
    <property type="entry name" value="NUCLEOTIDE TRIPHOSPHATE DIPHOSPHATASE NUDT15"/>
    <property type="match status" value="1"/>
</dbReference>
<protein>
    <submittedName>
        <fullName evidence="5">NUDIX domain-containing protein</fullName>
    </submittedName>
</protein>
<dbReference type="InterPro" id="IPR020476">
    <property type="entry name" value="Nudix_hydrolase"/>
</dbReference>
<evidence type="ECO:0000256" key="2">
    <source>
        <dbReference type="ARBA" id="ARBA00022801"/>
    </source>
</evidence>
<dbReference type="Gene3D" id="3.90.79.10">
    <property type="entry name" value="Nucleoside Triphosphate Pyrophosphohydrolase"/>
    <property type="match status" value="1"/>
</dbReference>
<dbReference type="PROSITE" id="PS00893">
    <property type="entry name" value="NUDIX_BOX"/>
    <property type="match status" value="1"/>
</dbReference>
<dbReference type="InterPro" id="IPR020084">
    <property type="entry name" value="NUDIX_hydrolase_CS"/>
</dbReference>
<keyword evidence="2 3" id="KW-0378">Hydrolase</keyword>
<dbReference type="PRINTS" id="PR00502">
    <property type="entry name" value="NUDIXFAMILY"/>
</dbReference>
<comment type="caution">
    <text evidence="5">The sequence shown here is derived from an EMBL/GenBank/DDBJ whole genome shotgun (WGS) entry which is preliminary data.</text>
</comment>
<proteinExistence type="inferred from homology"/>
<accession>A0ABS7VD34</accession>
<dbReference type="CDD" id="cd04678">
    <property type="entry name" value="NUDIX_MTH2_Nudt15"/>
    <property type="match status" value="1"/>
</dbReference>
<dbReference type="Pfam" id="PF00293">
    <property type="entry name" value="NUDIX"/>
    <property type="match status" value="1"/>
</dbReference>
<dbReference type="RefSeq" id="WP_224160611.1">
    <property type="nucleotide sequence ID" value="NZ_JAIRBS010000007.1"/>
</dbReference>
<comment type="cofactor">
    <cofactor evidence="1">
        <name>Mg(2+)</name>
        <dbReference type="ChEBI" id="CHEBI:18420"/>
    </cofactor>
</comment>
<comment type="similarity">
    <text evidence="3">Belongs to the Nudix hydrolase family.</text>
</comment>
<evidence type="ECO:0000259" key="4">
    <source>
        <dbReference type="PROSITE" id="PS51462"/>
    </source>
</evidence>
<gene>
    <name evidence="5" type="ORF">LA374_12320</name>
</gene>
<evidence type="ECO:0000256" key="3">
    <source>
        <dbReference type="RuleBase" id="RU003476"/>
    </source>
</evidence>
<dbReference type="InterPro" id="IPR015797">
    <property type="entry name" value="NUDIX_hydrolase-like_dom_sf"/>
</dbReference>
<evidence type="ECO:0000256" key="1">
    <source>
        <dbReference type="ARBA" id="ARBA00001946"/>
    </source>
</evidence>
<dbReference type="InterPro" id="IPR000086">
    <property type="entry name" value="NUDIX_hydrolase_dom"/>
</dbReference>
<dbReference type="Proteomes" id="UP000774958">
    <property type="component" value="Unassembled WGS sequence"/>
</dbReference>
<dbReference type="SUPFAM" id="SSF55811">
    <property type="entry name" value="Nudix"/>
    <property type="match status" value="1"/>
</dbReference>
<dbReference type="PROSITE" id="PS51462">
    <property type="entry name" value="NUDIX"/>
    <property type="match status" value="1"/>
</dbReference>
<name>A0ABS7VD34_9GAMM</name>
<dbReference type="PANTHER" id="PTHR16099">
    <property type="entry name" value="8-OXO-DGTP DIPHOSPHATES NUDT15"/>
    <property type="match status" value="1"/>
</dbReference>